<keyword evidence="3" id="KW-1185">Reference proteome</keyword>
<evidence type="ECO:0000256" key="1">
    <source>
        <dbReference type="SAM" id="Coils"/>
    </source>
</evidence>
<reference evidence="2 3" key="1">
    <citation type="submission" date="2023-10" db="EMBL/GenBank/DDBJ databases">
        <title>Comparative genomics analysis reveals potential genetic determinants of host preference in Cryptosporidium xiaoi.</title>
        <authorList>
            <person name="Xiao L."/>
            <person name="Li J."/>
        </authorList>
    </citation>
    <scope>NUCLEOTIDE SEQUENCE [LARGE SCALE GENOMIC DNA]</scope>
    <source>
        <strain evidence="2 3">52996</strain>
    </source>
</reference>
<accession>A0AAV9XZ09</accession>
<name>A0AAV9XZ09_9CRYT</name>
<keyword evidence="1" id="KW-0175">Coiled coil</keyword>
<protein>
    <submittedName>
        <fullName evidence="2">Uncharacterized protein</fullName>
    </submittedName>
</protein>
<dbReference type="EMBL" id="JAWDEY010000036">
    <property type="protein sequence ID" value="KAK6587686.1"/>
    <property type="molecule type" value="Genomic_DNA"/>
</dbReference>
<evidence type="ECO:0000313" key="2">
    <source>
        <dbReference type="EMBL" id="KAK6587686.1"/>
    </source>
</evidence>
<feature type="coiled-coil region" evidence="1">
    <location>
        <begin position="7"/>
        <end position="144"/>
    </location>
</feature>
<proteinExistence type="predicted"/>
<sequence>MADDENIENLVGLLKKVENKQKRQELEKYRKAIDEIDLEVKNNILKFYELSKKLEKETILEINNEYNREENKSLEIKNKIKKLEQEYKSKNIEYEKNRKLLEIKVSKLKEYYNKQLEMIKEGERRELKELKKEMKSLLLILKKEAYLFSKNNIMFGKNKIYNIIRHNSRM</sequence>
<dbReference type="AlphaFoldDB" id="A0AAV9XZ09"/>
<gene>
    <name evidence="2" type="ORF">RS030_81455</name>
</gene>
<evidence type="ECO:0000313" key="3">
    <source>
        <dbReference type="Proteomes" id="UP001311799"/>
    </source>
</evidence>
<dbReference type="Proteomes" id="UP001311799">
    <property type="component" value="Unassembled WGS sequence"/>
</dbReference>
<comment type="caution">
    <text evidence="2">The sequence shown here is derived from an EMBL/GenBank/DDBJ whole genome shotgun (WGS) entry which is preliminary data.</text>
</comment>
<organism evidence="2 3">
    <name type="scientific">Cryptosporidium xiaoi</name>
    <dbReference type="NCBI Taxonomy" id="659607"/>
    <lineage>
        <taxon>Eukaryota</taxon>
        <taxon>Sar</taxon>
        <taxon>Alveolata</taxon>
        <taxon>Apicomplexa</taxon>
        <taxon>Conoidasida</taxon>
        <taxon>Coccidia</taxon>
        <taxon>Eucoccidiorida</taxon>
        <taxon>Eimeriorina</taxon>
        <taxon>Cryptosporidiidae</taxon>
        <taxon>Cryptosporidium</taxon>
    </lineage>
</organism>